<sequence length="261" mass="29665">MNISERFRSGLKFITGKALWIISIPILLDLTNLFMKEKLYHSVYKPAEKIFLFKIGFISAPPSVAYLLEDFPTTLLKYDSNGLTGIISRISLFNVALTITILLILSFISSGYMSVLGTSLEEKVRIKDFFVKGNKNWHKFFLLNLICFVPLILIALNEVFIVLAFINVIFVYVPYSFAVDDVKFLQHLKLGIRFLFINLALSIKMAIYFGLIFSFFSVFTCVFARMGTIGVIVDIIFVSYLGACTNRAILEIYSISAKEMD</sequence>
<organism evidence="2 3">
    <name type="scientific">Clostridium manihotivorum</name>
    <dbReference type="NCBI Taxonomy" id="2320868"/>
    <lineage>
        <taxon>Bacteria</taxon>
        <taxon>Bacillati</taxon>
        <taxon>Bacillota</taxon>
        <taxon>Clostridia</taxon>
        <taxon>Eubacteriales</taxon>
        <taxon>Clostridiaceae</taxon>
        <taxon>Clostridium</taxon>
    </lineage>
</organism>
<reference evidence="2 3" key="1">
    <citation type="submission" date="2018-01" db="EMBL/GenBank/DDBJ databases">
        <title>Genome Sequencing and Assembly of Anaerobacter polyendosporus strain CT4.</title>
        <authorList>
            <person name="Tachaapaikoon C."/>
            <person name="Sutheeworapong S."/>
            <person name="Jenjaroenpun P."/>
            <person name="Wongsurawat T."/>
            <person name="Nookeaw I."/>
            <person name="Cheawchanlertfa P."/>
            <person name="Kosugi A."/>
            <person name="Cheevadhanarak S."/>
            <person name="Ratanakhanokchai K."/>
        </authorList>
    </citation>
    <scope>NUCLEOTIDE SEQUENCE [LARGE SCALE GENOMIC DNA]</scope>
    <source>
        <strain evidence="2 3">CT4</strain>
    </source>
</reference>
<feature type="transmembrane region" description="Helical" evidence="1">
    <location>
        <begin position="222"/>
        <end position="243"/>
    </location>
</feature>
<keyword evidence="1" id="KW-1133">Transmembrane helix</keyword>
<keyword evidence="1" id="KW-0812">Transmembrane</keyword>
<keyword evidence="3" id="KW-1185">Reference proteome</keyword>
<feature type="transmembrane region" description="Helical" evidence="1">
    <location>
        <begin position="190"/>
        <end position="216"/>
    </location>
</feature>
<feature type="transmembrane region" description="Helical" evidence="1">
    <location>
        <begin position="51"/>
        <end position="68"/>
    </location>
</feature>
<feature type="transmembrane region" description="Helical" evidence="1">
    <location>
        <begin position="12"/>
        <end position="30"/>
    </location>
</feature>
<name>A0A410DTL3_9CLOT</name>
<feature type="transmembrane region" description="Helical" evidence="1">
    <location>
        <begin position="88"/>
        <end position="116"/>
    </location>
</feature>
<feature type="transmembrane region" description="Helical" evidence="1">
    <location>
        <begin position="160"/>
        <end position="178"/>
    </location>
</feature>
<keyword evidence="1" id="KW-0472">Membrane</keyword>
<dbReference type="Proteomes" id="UP000286268">
    <property type="component" value="Chromosome"/>
</dbReference>
<evidence type="ECO:0000313" key="2">
    <source>
        <dbReference type="EMBL" id="QAA32454.1"/>
    </source>
</evidence>
<gene>
    <name evidence="2" type="ORF">C1I91_12840</name>
</gene>
<dbReference type="OrthoDB" id="1794874at2"/>
<protein>
    <recommendedName>
        <fullName evidence="4">DUF975 family protein</fullName>
    </recommendedName>
</protein>
<evidence type="ECO:0000313" key="3">
    <source>
        <dbReference type="Proteomes" id="UP000286268"/>
    </source>
</evidence>
<accession>A0A410DTL3</accession>
<dbReference type="KEGG" id="cmah:C1I91_12840"/>
<dbReference type="RefSeq" id="WP_128213242.1">
    <property type="nucleotide sequence ID" value="NZ_CP025746.1"/>
</dbReference>
<dbReference type="EMBL" id="CP025746">
    <property type="protein sequence ID" value="QAA32454.1"/>
    <property type="molecule type" value="Genomic_DNA"/>
</dbReference>
<dbReference type="AlphaFoldDB" id="A0A410DTL3"/>
<evidence type="ECO:0000256" key="1">
    <source>
        <dbReference type="SAM" id="Phobius"/>
    </source>
</evidence>
<proteinExistence type="predicted"/>
<evidence type="ECO:0008006" key="4">
    <source>
        <dbReference type="Google" id="ProtNLM"/>
    </source>
</evidence>